<proteinExistence type="predicted"/>
<evidence type="ECO:0000313" key="1">
    <source>
        <dbReference type="EMBL" id="QNO41779.1"/>
    </source>
</evidence>
<protein>
    <submittedName>
        <fullName evidence="1">Uncharacterized protein</fullName>
    </submittedName>
</protein>
<reference evidence="1" key="1">
    <citation type="submission" date="2020-06" db="EMBL/GenBank/DDBJ databases">
        <title>Unique genomic features of the anaerobic methanotrophic archaea.</title>
        <authorList>
            <person name="Chadwick G.L."/>
            <person name="Skennerton C.T."/>
            <person name="Laso-Perez R."/>
            <person name="Leu A.O."/>
            <person name="Speth D.R."/>
            <person name="Yu H."/>
            <person name="Morgan-Lang C."/>
            <person name="Hatzenpichler R."/>
            <person name="Goudeau D."/>
            <person name="Malmstrom R."/>
            <person name="Brazelton W.J."/>
            <person name="Woyke T."/>
            <person name="Hallam S.J."/>
            <person name="Tyson G.W."/>
            <person name="Wegener G."/>
            <person name="Boetius A."/>
            <person name="Orphan V."/>
        </authorList>
    </citation>
    <scope>NUCLEOTIDE SEQUENCE</scope>
</reference>
<gene>
    <name evidence="1" type="ORF">PIKABMHP_00020</name>
</gene>
<organism evidence="1">
    <name type="scientific">Candidatus Methanogaster sp. ANME-2c ERB4</name>
    <dbReference type="NCBI Taxonomy" id="2759911"/>
    <lineage>
        <taxon>Archaea</taxon>
        <taxon>Methanobacteriati</taxon>
        <taxon>Methanobacteriota</taxon>
        <taxon>Stenosarchaea group</taxon>
        <taxon>Methanomicrobia</taxon>
        <taxon>Methanosarcinales</taxon>
        <taxon>ANME-2 cluster</taxon>
        <taxon>Candidatus Methanogasteraceae</taxon>
        <taxon>Candidatus Methanogaster</taxon>
    </lineage>
</organism>
<dbReference type="AlphaFoldDB" id="A0A7G9Y195"/>
<sequence length="137" mass="15136">MYGFFRGDLNIILSTLSSISIRCLNLGRCGVCCPGAFNLYQPEITTTGPIRFCIACKNVPSVRSLLDRANLLTSQSSKCPTPLRVTARVCLDEPYIITNIKYLAFEIRILGCVNVASEYISTVCSLMNRISVCKKLT</sequence>
<name>A0A7G9Y195_9EURY</name>
<accession>A0A7G9Y195</accession>
<dbReference type="EMBL" id="MT630670">
    <property type="protein sequence ID" value="QNO41779.1"/>
    <property type="molecule type" value="Genomic_DNA"/>
</dbReference>